<comment type="subcellular location">
    <subcellularLocation>
        <location evidence="1">Cell inner membrane</location>
        <topology evidence="1">Multi-pass membrane protein</topology>
    </subcellularLocation>
    <subcellularLocation>
        <location evidence="9">Cell membrane</location>
        <topology evidence="9">Multi-pass membrane protein</topology>
    </subcellularLocation>
</comment>
<evidence type="ECO:0000313" key="12">
    <source>
        <dbReference type="Proteomes" id="UP000262379"/>
    </source>
</evidence>
<dbReference type="CDD" id="cd06261">
    <property type="entry name" value="TM_PBP2"/>
    <property type="match status" value="1"/>
</dbReference>
<sequence length="266" mass="28845">MARVPRIRQRADCGTRRVRIGRGRAHGSPSESTPPMIDYDFLRSLDFTVAWTYLPALLSGLLTNILLTGIGFFCGGIVVGTLLALANLSSRRIIRWPALGFVEFWRSTPLLVQAIWVHFAVPSLTGIATTPFESASIALIFNVAAYCSEIIRGGILGVGKGQFEAAKALGMRAFATWHKVILPQAIRLMLPPLVGTTISIFKATAILSVLAINDLLRAASRLSTFTFQPVEIYTTAALLAFVVGLCISVLGYLAERALKKRGAYGH</sequence>
<evidence type="ECO:0000313" key="11">
    <source>
        <dbReference type="EMBL" id="RFC65672.1"/>
    </source>
</evidence>
<reference evidence="12" key="1">
    <citation type="submission" date="2018-08" db="EMBL/GenBank/DDBJ databases">
        <authorList>
            <person name="Im W.T."/>
        </authorList>
    </citation>
    <scope>NUCLEOTIDE SEQUENCE [LARGE SCALE GENOMIC DNA]</scope>
    <source>
        <strain evidence="12">LA-28</strain>
    </source>
</reference>
<dbReference type="GO" id="GO:0043190">
    <property type="term" value="C:ATP-binding cassette (ABC) transporter complex"/>
    <property type="evidence" value="ECO:0007669"/>
    <property type="project" value="InterPro"/>
</dbReference>
<dbReference type="Pfam" id="PF00528">
    <property type="entry name" value="BPD_transp_1"/>
    <property type="match status" value="1"/>
</dbReference>
<dbReference type="PROSITE" id="PS50928">
    <property type="entry name" value="ABC_TM1"/>
    <property type="match status" value="1"/>
</dbReference>
<evidence type="ECO:0000256" key="9">
    <source>
        <dbReference type="RuleBase" id="RU363032"/>
    </source>
</evidence>
<feature type="transmembrane region" description="Helical" evidence="9">
    <location>
        <begin position="188"/>
        <end position="212"/>
    </location>
</feature>
<dbReference type="AlphaFoldDB" id="A0A371X8Y1"/>
<evidence type="ECO:0000256" key="5">
    <source>
        <dbReference type="ARBA" id="ARBA00022692"/>
    </source>
</evidence>
<feature type="transmembrane region" description="Helical" evidence="9">
    <location>
        <begin position="61"/>
        <end position="86"/>
    </location>
</feature>
<protein>
    <submittedName>
        <fullName evidence="11">Amino acid ABC transporter permease</fullName>
    </submittedName>
</protein>
<organism evidence="11 12">
    <name type="scientific">Mesorhizobium denitrificans</name>
    <dbReference type="NCBI Taxonomy" id="2294114"/>
    <lineage>
        <taxon>Bacteria</taxon>
        <taxon>Pseudomonadati</taxon>
        <taxon>Pseudomonadota</taxon>
        <taxon>Alphaproteobacteria</taxon>
        <taxon>Hyphomicrobiales</taxon>
        <taxon>Phyllobacteriaceae</taxon>
        <taxon>Mesorhizobium</taxon>
    </lineage>
</organism>
<keyword evidence="6" id="KW-0029">Amino-acid transport</keyword>
<name>A0A371X8Y1_9HYPH</name>
<keyword evidence="8 9" id="KW-0472">Membrane</keyword>
<gene>
    <name evidence="11" type="ORF">DY251_16655</name>
</gene>
<dbReference type="GO" id="GO:0006865">
    <property type="term" value="P:amino acid transport"/>
    <property type="evidence" value="ECO:0007669"/>
    <property type="project" value="UniProtKB-KW"/>
</dbReference>
<dbReference type="Proteomes" id="UP000262379">
    <property type="component" value="Unassembled WGS sequence"/>
</dbReference>
<dbReference type="InterPro" id="IPR043429">
    <property type="entry name" value="ArtM/GltK/GlnP/TcyL/YhdX-like"/>
</dbReference>
<dbReference type="InterPro" id="IPR000515">
    <property type="entry name" value="MetI-like"/>
</dbReference>
<dbReference type="SUPFAM" id="SSF161098">
    <property type="entry name" value="MetI-like"/>
    <property type="match status" value="1"/>
</dbReference>
<keyword evidence="5 9" id="KW-0812">Transmembrane</keyword>
<dbReference type="InterPro" id="IPR010065">
    <property type="entry name" value="AA_ABC_transptr_permease_3TM"/>
</dbReference>
<keyword evidence="7 9" id="KW-1133">Transmembrane helix</keyword>
<dbReference type="InterPro" id="IPR035906">
    <property type="entry name" value="MetI-like_sf"/>
</dbReference>
<dbReference type="GO" id="GO:0022857">
    <property type="term" value="F:transmembrane transporter activity"/>
    <property type="evidence" value="ECO:0007669"/>
    <property type="project" value="InterPro"/>
</dbReference>
<keyword evidence="3 9" id="KW-0813">Transport</keyword>
<dbReference type="Gene3D" id="1.10.3720.10">
    <property type="entry name" value="MetI-like"/>
    <property type="match status" value="1"/>
</dbReference>
<keyword evidence="4" id="KW-1003">Cell membrane</keyword>
<dbReference type="PANTHER" id="PTHR30614">
    <property type="entry name" value="MEMBRANE COMPONENT OF AMINO ACID ABC TRANSPORTER"/>
    <property type="match status" value="1"/>
</dbReference>
<feature type="domain" description="ABC transmembrane type-1" evidence="10">
    <location>
        <begin position="62"/>
        <end position="251"/>
    </location>
</feature>
<evidence type="ECO:0000259" key="10">
    <source>
        <dbReference type="PROSITE" id="PS50928"/>
    </source>
</evidence>
<evidence type="ECO:0000256" key="8">
    <source>
        <dbReference type="ARBA" id="ARBA00023136"/>
    </source>
</evidence>
<evidence type="ECO:0000256" key="3">
    <source>
        <dbReference type="ARBA" id="ARBA00022448"/>
    </source>
</evidence>
<evidence type="ECO:0000256" key="7">
    <source>
        <dbReference type="ARBA" id="ARBA00022989"/>
    </source>
</evidence>
<evidence type="ECO:0000256" key="6">
    <source>
        <dbReference type="ARBA" id="ARBA00022970"/>
    </source>
</evidence>
<evidence type="ECO:0000256" key="2">
    <source>
        <dbReference type="ARBA" id="ARBA00010072"/>
    </source>
</evidence>
<comment type="caution">
    <text evidence="11">The sequence shown here is derived from an EMBL/GenBank/DDBJ whole genome shotgun (WGS) entry which is preliminary data.</text>
</comment>
<dbReference type="NCBIfam" id="TIGR01726">
    <property type="entry name" value="HEQRo_perm_3TM"/>
    <property type="match status" value="1"/>
</dbReference>
<feature type="transmembrane region" description="Helical" evidence="9">
    <location>
        <begin position="232"/>
        <end position="254"/>
    </location>
</feature>
<dbReference type="EMBL" id="QURN01000014">
    <property type="protein sequence ID" value="RFC65672.1"/>
    <property type="molecule type" value="Genomic_DNA"/>
</dbReference>
<evidence type="ECO:0000256" key="1">
    <source>
        <dbReference type="ARBA" id="ARBA00004429"/>
    </source>
</evidence>
<dbReference type="PANTHER" id="PTHR30614:SF0">
    <property type="entry name" value="L-CYSTINE TRANSPORT SYSTEM PERMEASE PROTEIN TCYL"/>
    <property type="match status" value="1"/>
</dbReference>
<keyword evidence="12" id="KW-1185">Reference proteome</keyword>
<evidence type="ECO:0000256" key="4">
    <source>
        <dbReference type="ARBA" id="ARBA00022475"/>
    </source>
</evidence>
<proteinExistence type="inferred from homology"/>
<accession>A0A371X8Y1</accession>
<comment type="similarity">
    <text evidence="2">Belongs to the binding-protein-dependent transport system permease family. HisMQ subfamily.</text>
</comment>